<keyword evidence="2" id="KW-1185">Reference proteome</keyword>
<reference evidence="2" key="1">
    <citation type="submission" date="2010-08" db="EMBL/GenBank/DDBJ databases">
        <authorList>
            <consortium name="Caenorhabditis japonica Sequencing Consortium"/>
            <person name="Wilson R.K."/>
        </authorList>
    </citation>
    <scope>NUCLEOTIDE SEQUENCE [LARGE SCALE GENOMIC DNA]</scope>
    <source>
        <strain evidence="2">DF5081</strain>
    </source>
</reference>
<dbReference type="EnsemblMetazoa" id="CJA27436.1">
    <property type="protein sequence ID" value="CJA27436.1"/>
    <property type="gene ID" value="WBGene00183008"/>
</dbReference>
<accession>A0A8R1E958</accession>
<dbReference type="GO" id="GO:0003924">
    <property type="term" value="F:GTPase activity"/>
    <property type="evidence" value="ECO:0007669"/>
    <property type="project" value="InterPro"/>
</dbReference>
<evidence type="ECO:0000313" key="2">
    <source>
        <dbReference type="Proteomes" id="UP000005237"/>
    </source>
</evidence>
<evidence type="ECO:0000313" key="1">
    <source>
        <dbReference type="EnsemblMetazoa" id="CJA27436.1"/>
    </source>
</evidence>
<dbReference type="GO" id="GO:0005525">
    <property type="term" value="F:GTP binding"/>
    <property type="evidence" value="ECO:0007669"/>
    <property type="project" value="InterPro"/>
</dbReference>
<reference evidence="1" key="2">
    <citation type="submission" date="2022-06" db="UniProtKB">
        <authorList>
            <consortium name="EnsemblMetazoa"/>
        </authorList>
    </citation>
    <scope>IDENTIFICATION</scope>
    <source>
        <strain evidence="1">DF5081</strain>
    </source>
</reference>
<dbReference type="Pfam" id="PF00071">
    <property type="entry name" value="Ras"/>
    <property type="match status" value="1"/>
</dbReference>
<dbReference type="SUPFAM" id="SSF52540">
    <property type="entry name" value="P-loop containing nucleoside triphosphate hydrolases"/>
    <property type="match status" value="1"/>
</dbReference>
<proteinExistence type="predicted"/>
<dbReference type="Proteomes" id="UP000005237">
    <property type="component" value="Unassembled WGS sequence"/>
</dbReference>
<sequence>MGLFTKPAIYGTMRKIQRKFGECSPESWSCPFTECSAKNNQNVNVTFAEIVREMNYVQSRSRQSKSCCSLM</sequence>
<dbReference type="InterPro" id="IPR027417">
    <property type="entry name" value="P-loop_NTPase"/>
</dbReference>
<name>A0A8R1E958_CAEJA</name>
<protein>
    <submittedName>
        <fullName evidence="1">Uncharacterized protein</fullName>
    </submittedName>
</protein>
<dbReference type="AlphaFoldDB" id="A0A8R1E958"/>
<dbReference type="Gene3D" id="3.40.50.300">
    <property type="entry name" value="P-loop containing nucleotide triphosphate hydrolases"/>
    <property type="match status" value="1"/>
</dbReference>
<organism evidence="1 2">
    <name type="scientific">Caenorhabditis japonica</name>
    <dbReference type="NCBI Taxonomy" id="281687"/>
    <lineage>
        <taxon>Eukaryota</taxon>
        <taxon>Metazoa</taxon>
        <taxon>Ecdysozoa</taxon>
        <taxon>Nematoda</taxon>
        <taxon>Chromadorea</taxon>
        <taxon>Rhabditida</taxon>
        <taxon>Rhabditina</taxon>
        <taxon>Rhabditomorpha</taxon>
        <taxon>Rhabditoidea</taxon>
        <taxon>Rhabditidae</taxon>
        <taxon>Peloderinae</taxon>
        <taxon>Caenorhabditis</taxon>
    </lineage>
</organism>
<dbReference type="InterPro" id="IPR001806">
    <property type="entry name" value="Small_GTPase"/>
</dbReference>